<dbReference type="PANTHER" id="PTHR45918">
    <property type="entry name" value="ALPHA-1,3/1,6-MANNOSYLTRANSFERASE ALG2"/>
    <property type="match status" value="1"/>
</dbReference>
<dbReference type="Pfam" id="PF13439">
    <property type="entry name" value="Glyco_transf_4"/>
    <property type="match status" value="1"/>
</dbReference>
<comment type="function">
    <text evidence="1 12">Mannosylates Man(2)GlcNAc(2)-dolichol diphosphate and Man(1)GlcNAc(2)-dolichol diphosphate to form Man(3)GlcNAc(2)-dolichol diphosphate.</text>
</comment>
<dbReference type="Gene3D" id="3.40.50.2000">
    <property type="entry name" value="Glycogen Phosphorylase B"/>
    <property type="match status" value="2"/>
</dbReference>
<evidence type="ECO:0000256" key="4">
    <source>
        <dbReference type="ARBA" id="ARBA00022676"/>
    </source>
</evidence>
<keyword evidence="8 12" id="KW-1133">Transmembrane helix</keyword>
<comment type="subcellular location">
    <subcellularLocation>
        <location evidence="2 12">Endoplasmic reticulum membrane</location>
    </subcellularLocation>
</comment>
<comment type="pathway">
    <text evidence="3 12">Protein modification; protein glycosylation.</text>
</comment>
<evidence type="ECO:0000256" key="2">
    <source>
        <dbReference type="ARBA" id="ARBA00004586"/>
    </source>
</evidence>
<dbReference type="UniPathway" id="UPA00378"/>
<dbReference type="EMBL" id="QVQW01000036">
    <property type="protein sequence ID" value="RKU43990.1"/>
    <property type="molecule type" value="Genomic_DNA"/>
</dbReference>
<dbReference type="OrthoDB" id="448893at2759"/>
<dbReference type="STRING" id="177199.A0A420Y8A3"/>
<comment type="catalytic activity">
    <reaction evidence="10 12">
        <text>a beta-D-Man-(1-&gt;4)-beta-D-GlcNAc-(1-&gt;4)-alpha-D-GlcNAc-diphospho-di-trans,poly-cis-dolichol + GDP-alpha-D-mannose = an alpha-D-Man-(1-&gt;3)-beta-D-Man-(1-&gt;4)-beta-D-GlcNAc-(1-&gt;4)-alpha-D-GlcNAc-diphospho-di-trans,poly-cis-dolichol + GDP + H(+)</text>
        <dbReference type="Rhea" id="RHEA:29515"/>
        <dbReference type="Rhea" id="RHEA-COMP:19511"/>
        <dbReference type="Rhea" id="RHEA-COMP:19513"/>
        <dbReference type="ChEBI" id="CHEBI:15378"/>
        <dbReference type="ChEBI" id="CHEBI:57527"/>
        <dbReference type="ChEBI" id="CHEBI:58189"/>
        <dbReference type="ChEBI" id="CHEBI:58472"/>
        <dbReference type="ChEBI" id="CHEBI:132510"/>
        <dbReference type="EC" id="2.4.1.132"/>
    </reaction>
    <physiologicalReaction direction="left-to-right" evidence="10 12">
        <dbReference type="Rhea" id="RHEA:29516"/>
    </physiologicalReaction>
</comment>
<keyword evidence="16" id="KW-1185">Reference proteome</keyword>
<evidence type="ECO:0000313" key="16">
    <source>
        <dbReference type="Proteomes" id="UP000275385"/>
    </source>
</evidence>
<accession>A0A420Y8A3</accession>
<sequence>MSTMAARKTVVFLHPDLGIGGAERLVVDAAVGLQDEGYKVVIFTSHCDPTHCFDEARDGTLDVRVRGNTLVPPSLFGRFSILCAILRQLHLILQIARFTSELSTLDPSYFFVDQLSAGLPLLRLLRPKTPIFFYCHFPDLLLVQGRQRWWKRLYRVPFDKWEEWSMSFADAIAVNSKFTRGVVARTWPGLVGDGSGLKVVYPCIDVREKSAKGRDGGTPEIGDGKMWKDLKVILSINRFERKKDIGLAICAYAGLSKGKRQGVRLVIAGGYDNRVSENVTYHRELDALATSLGLQTGTAKTITTALAVPDTVEVLFLLSVPNALKEALLRSASLLVYTPSNEHFGIVPLEAMLAAVPVLAANNGGPTETVVEHTTGWLRDPARPEEWTEVMDKVLHGLKNADRKHMAEMGVARVKAQFAVDQMAKNLSKIFQEMDEQPRKKAESAMIGVGLGLVGSAAVALFFARWLLVVWSGKQC</sequence>
<comment type="caution">
    <text evidence="15">The sequence shown here is derived from an EMBL/GenBank/DDBJ whole genome shotgun (WGS) entry which is preliminary data.</text>
</comment>
<feature type="domain" description="Glycosyltransferase subfamily 4-like N-terminal" evidence="14">
    <location>
        <begin position="19"/>
        <end position="206"/>
    </location>
</feature>
<dbReference type="CDD" id="cd03805">
    <property type="entry name" value="GT4_ALG2-like"/>
    <property type="match status" value="1"/>
</dbReference>
<keyword evidence="7 12" id="KW-0256">Endoplasmic reticulum</keyword>
<dbReference type="EC" id="2.4.1.257" evidence="12"/>
<feature type="domain" description="Glycosyl transferase family 1" evidence="13">
    <location>
        <begin position="228"/>
        <end position="401"/>
    </location>
</feature>
<dbReference type="GO" id="GO:0102704">
    <property type="term" value="F:GDP-Man:Man(2)GlcNAc(2)-PP-Dol alpha-1,6-mannosyltransferase activity"/>
    <property type="evidence" value="ECO:0007669"/>
    <property type="project" value="UniProtKB-UniRule"/>
</dbReference>
<evidence type="ECO:0000313" key="15">
    <source>
        <dbReference type="EMBL" id="RKU43990.1"/>
    </source>
</evidence>
<dbReference type="Proteomes" id="UP000275385">
    <property type="component" value="Unassembled WGS sequence"/>
</dbReference>
<keyword evidence="5 12" id="KW-0808">Transferase</keyword>
<dbReference type="PANTHER" id="PTHR45918:SF1">
    <property type="entry name" value="ALPHA-1,3_1,6-MANNOSYLTRANSFERASE ALG2"/>
    <property type="match status" value="1"/>
</dbReference>
<name>A0A420Y8A3_9PEZI</name>
<dbReference type="GO" id="GO:0005789">
    <property type="term" value="C:endoplasmic reticulum membrane"/>
    <property type="evidence" value="ECO:0007669"/>
    <property type="project" value="UniProtKB-SubCell"/>
</dbReference>
<comment type="catalytic activity">
    <reaction evidence="11 12">
        <text>an alpha-D-Man-(1-&gt;3)-beta-D-Man-(1-&gt;4)-beta-D-GlcNAc-(1-&gt;4)-alpha-D-GlcNAc-diphospho-di-trans,poly-cis-dolichol + GDP-alpha-D-mannose = an alpha-D-Man-(1-&gt;3)-[alpha-D-Man-(1-&gt;6)]-beta-D-Man-(1-&gt;4)-beta-D-GlcNAc-(1-&gt;4)-alpha-D-GlcNAc-diphospho-di-trans,poly-cis-dolichol + GDP + H(+)</text>
        <dbReference type="Rhea" id="RHEA:29519"/>
        <dbReference type="Rhea" id="RHEA-COMP:19513"/>
        <dbReference type="Rhea" id="RHEA-COMP:19515"/>
        <dbReference type="ChEBI" id="CHEBI:15378"/>
        <dbReference type="ChEBI" id="CHEBI:57527"/>
        <dbReference type="ChEBI" id="CHEBI:58189"/>
        <dbReference type="ChEBI" id="CHEBI:132510"/>
        <dbReference type="ChEBI" id="CHEBI:132511"/>
        <dbReference type="EC" id="2.4.1.257"/>
    </reaction>
    <physiologicalReaction direction="left-to-right" evidence="11 12">
        <dbReference type="Rhea" id="RHEA:29520"/>
    </physiologicalReaction>
</comment>
<proteinExistence type="inferred from homology"/>
<gene>
    <name evidence="15" type="primary">ALG2</name>
    <name evidence="15" type="ORF">DL546_006284</name>
</gene>
<protein>
    <recommendedName>
        <fullName evidence="12">Alpha-1,3/1,6-mannosyltransferase ALG2</fullName>
        <ecNumber evidence="12">2.4.1.132</ecNumber>
        <ecNumber evidence="12">2.4.1.257</ecNumber>
    </recommendedName>
    <alternativeName>
        <fullName evidence="12">GDP-Man:Man(1)GlcNAc(2)-PP-Dol alpha-1,3-mannosyltransferase</fullName>
    </alternativeName>
</protein>
<evidence type="ECO:0000256" key="3">
    <source>
        <dbReference type="ARBA" id="ARBA00004922"/>
    </source>
</evidence>
<evidence type="ECO:0000256" key="10">
    <source>
        <dbReference type="ARBA" id="ARBA00045103"/>
    </source>
</evidence>
<dbReference type="InterPro" id="IPR001296">
    <property type="entry name" value="Glyco_trans_1"/>
</dbReference>
<evidence type="ECO:0000256" key="12">
    <source>
        <dbReference type="RuleBase" id="RU367136"/>
    </source>
</evidence>
<evidence type="ECO:0000256" key="8">
    <source>
        <dbReference type="ARBA" id="ARBA00022989"/>
    </source>
</evidence>
<organism evidence="15 16">
    <name type="scientific">Coniochaeta pulveracea</name>
    <dbReference type="NCBI Taxonomy" id="177199"/>
    <lineage>
        <taxon>Eukaryota</taxon>
        <taxon>Fungi</taxon>
        <taxon>Dikarya</taxon>
        <taxon>Ascomycota</taxon>
        <taxon>Pezizomycotina</taxon>
        <taxon>Sordariomycetes</taxon>
        <taxon>Sordariomycetidae</taxon>
        <taxon>Coniochaetales</taxon>
        <taxon>Coniochaetaceae</taxon>
        <taxon>Coniochaeta</taxon>
    </lineage>
</organism>
<evidence type="ECO:0000256" key="7">
    <source>
        <dbReference type="ARBA" id="ARBA00022824"/>
    </source>
</evidence>
<evidence type="ECO:0000256" key="9">
    <source>
        <dbReference type="ARBA" id="ARBA00023136"/>
    </source>
</evidence>
<dbReference type="SUPFAM" id="SSF53756">
    <property type="entry name" value="UDP-Glycosyltransferase/glycogen phosphorylase"/>
    <property type="match status" value="1"/>
</dbReference>
<dbReference type="GO" id="GO:0004378">
    <property type="term" value="F:GDP-Man:Man(1)GlcNAc(2)-PP-Dol alpha-1,3-mannosyltransferase activity"/>
    <property type="evidence" value="ECO:0007669"/>
    <property type="project" value="UniProtKB-UniRule"/>
</dbReference>
<evidence type="ECO:0000259" key="14">
    <source>
        <dbReference type="Pfam" id="PF13439"/>
    </source>
</evidence>
<reference evidence="15 16" key="1">
    <citation type="submission" date="2018-08" db="EMBL/GenBank/DDBJ databases">
        <title>Draft genome of the lignicolous fungus Coniochaeta pulveracea.</title>
        <authorList>
            <person name="Borstlap C.J."/>
            <person name="De Witt R.N."/>
            <person name="Botha A."/>
            <person name="Volschenk H."/>
        </authorList>
    </citation>
    <scope>NUCLEOTIDE SEQUENCE [LARGE SCALE GENOMIC DNA]</scope>
    <source>
        <strain evidence="15 16">CAB683</strain>
    </source>
</reference>
<dbReference type="Pfam" id="PF00534">
    <property type="entry name" value="Glycos_transf_1"/>
    <property type="match status" value="1"/>
</dbReference>
<keyword evidence="4 12" id="KW-0328">Glycosyltransferase</keyword>
<keyword evidence="9 12" id="KW-0472">Membrane</keyword>
<dbReference type="InterPro" id="IPR028098">
    <property type="entry name" value="Glyco_trans_4-like_N"/>
</dbReference>
<dbReference type="InterPro" id="IPR027054">
    <property type="entry name" value="ALG2"/>
</dbReference>
<evidence type="ECO:0000256" key="1">
    <source>
        <dbReference type="ARBA" id="ARBA00003142"/>
    </source>
</evidence>
<evidence type="ECO:0000256" key="5">
    <source>
        <dbReference type="ARBA" id="ARBA00022679"/>
    </source>
</evidence>
<dbReference type="EC" id="2.4.1.132" evidence="12"/>
<evidence type="ECO:0000256" key="11">
    <source>
        <dbReference type="ARBA" id="ARBA00045104"/>
    </source>
</evidence>
<evidence type="ECO:0000259" key="13">
    <source>
        <dbReference type="Pfam" id="PF00534"/>
    </source>
</evidence>
<keyword evidence="6 12" id="KW-0812">Transmembrane</keyword>
<evidence type="ECO:0000256" key="6">
    <source>
        <dbReference type="ARBA" id="ARBA00022692"/>
    </source>
</evidence>
<feature type="transmembrane region" description="Helical" evidence="12">
    <location>
        <begin position="445"/>
        <end position="468"/>
    </location>
</feature>
<dbReference type="AlphaFoldDB" id="A0A420Y8A3"/>
<comment type="similarity">
    <text evidence="12">Belongs to the glycosyltransferase group 1 family.</text>
</comment>